<keyword evidence="4" id="KW-1185">Reference proteome</keyword>
<dbReference type="Pfam" id="PF12728">
    <property type="entry name" value="HTH_17"/>
    <property type="match status" value="1"/>
</dbReference>
<gene>
    <name evidence="2" type="ORF">NS506_03012</name>
    <name evidence="3" type="ORF">NSK11_contig00194-0020</name>
</gene>
<dbReference type="RefSeq" id="WP_063865127.1">
    <property type="nucleotide sequence ID" value="NZ_AP028458.1"/>
</dbReference>
<reference evidence="2 5" key="3">
    <citation type="submission" date="2016-10" db="EMBL/GenBank/DDBJ databases">
        <title>Genome sequence of Nocardia seriolae strain EM150506, isolated from Anguila japonica.</title>
        <authorList>
            <person name="Han H.-J."/>
        </authorList>
    </citation>
    <scope>NUCLEOTIDE SEQUENCE [LARGE SCALE GENOMIC DNA]</scope>
    <source>
        <strain evidence="2 5">EM150506</strain>
    </source>
</reference>
<dbReference type="InterPro" id="IPR041657">
    <property type="entry name" value="HTH_17"/>
</dbReference>
<evidence type="ECO:0000313" key="5">
    <source>
        <dbReference type="Proteomes" id="UP000180166"/>
    </source>
</evidence>
<dbReference type="EMBL" id="BBYQ01000194">
    <property type="protein sequence ID" value="GAP32959.1"/>
    <property type="molecule type" value="Genomic_DNA"/>
</dbReference>
<dbReference type="InterPro" id="IPR009061">
    <property type="entry name" value="DNA-bd_dom_put_sf"/>
</dbReference>
<evidence type="ECO:0000313" key="2">
    <source>
        <dbReference type="EMBL" id="APA97069.1"/>
    </source>
</evidence>
<evidence type="ECO:0000259" key="1">
    <source>
        <dbReference type="Pfam" id="PF12728"/>
    </source>
</evidence>
<dbReference type="Proteomes" id="UP000037179">
    <property type="component" value="Unassembled WGS sequence"/>
</dbReference>
<dbReference type="NCBIfam" id="TIGR01764">
    <property type="entry name" value="excise"/>
    <property type="match status" value="1"/>
</dbReference>
<reference evidence="3 4" key="2">
    <citation type="journal article" date="2016" name="Genome Announc.">
        <title>Draft Genome Sequence of Erythromycin- and Oxytetracycline-Sensitive Nocardia seriolae Strain U-1 (NBRC 110359).</title>
        <authorList>
            <person name="Imajoh M."/>
            <person name="Sukeda M."/>
            <person name="Shimizu M."/>
            <person name="Yamane J."/>
            <person name="Ohnishi K."/>
            <person name="Oshima S."/>
        </authorList>
    </citation>
    <scope>NUCLEOTIDE SEQUENCE [LARGE SCALE GENOMIC DNA]</scope>
    <source>
        <strain evidence="3 4">U-1</strain>
    </source>
</reference>
<protein>
    <recommendedName>
        <fullName evidence="1">Helix-turn-helix domain-containing protein</fullName>
    </recommendedName>
</protein>
<reference evidence="4" key="1">
    <citation type="submission" date="2015-07" db="EMBL/GenBank/DDBJ databases">
        <title>Nocardia seriolae U-1 whole genome shotgun sequence.</title>
        <authorList>
            <person name="Imajoh M."/>
            <person name="Fukumoto Y."/>
            <person name="Sukeda M."/>
            <person name="Yamane J."/>
            <person name="Yamasaki K."/>
            <person name="Shimizu M."/>
            <person name="Ohnishi K."/>
            <person name="Oshima S."/>
        </authorList>
    </citation>
    <scope>NUCLEOTIDE SEQUENCE [LARGE SCALE GENOMIC DNA]</scope>
    <source>
        <strain evidence="4">U-1</strain>
    </source>
</reference>
<dbReference type="SUPFAM" id="SSF46955">
    <property type="entry name" value="Putative DNA-binding domain"/>
    <property type="match status" value="1"/>
</dbReference>
<name>A0ABC9Z591_9NOCA</name>
<dbReference type="Proteomes" id="UP000180166">
    <property type="component" value="Chromosome"/>
</dbReference>
<feature type="domain" description="Helix-turn-helix" evidence="1">
    <location>
        <begin position="16"/>
        <end position="62"/>
    </location>
</feature>
<accession>A0ABC9Z591</accession>
<dbReference type="AlphaFoldDB" id="A0ABC9Z591"/>
<organism evidence="3 4">
    <name type="scientific">Nocardia seriolae</name>
    <dbReference type="NCBI Taxonomy" id="37332"/>
    <lineage>
        <taxon>Bacteria</taxon>
        <taxon>Bacillati</taxon>
        <taxon>Actinomycetota</taxon>
        <taxon>Actinomycetes</taxon>
        <taxon>Mycobacteriales</taxon>
        <taxon>Nocardiaceae</taxon>
        <taxon>Nocardia</taxon>
    </lineage>
</organism>
<dbReference type="EMBL" id="CP017839">
    <property type="protein sequence ID" value="APA97069.1"/>
    <property type="molecule type" value="Genomic_DNA"/>
</dbReference>
<evidence type="ECO:0000313" key="4">
    <source>
        <dbReference type="Proteomes" id="UP000037179"/>
    </source>
</evidence>
<dbReference type="InterPro" id="IPR010093">
    <property type="entry name" value="SinI_DNA-bd"/>
</dbReference>
<dbReference type="GeneID" id="93369328"/>
<sequence>MTQRRTSVGRVPSGQLMRLKDAAALVQVDIKTIYRWIDSGYLTAYRVGPRLLRVERSELLAVAKPIEANFPGGAA</sequence>
<proteinExistence type="predicted"/>
<dbReference type="KEGG" id="nsr:NS506_03012"/>
<evidence type="ECO:0000313" key="3">
    <source>
        <dbReference type="EMBL" id="GAP32959.1"/>
    </source>
</evidence>